<keyword evidence="6 8" id="KW-0472">Membrane</keyword>
<keyword evidence="11" id="KW-1185">Reference proteome</keyword>
<evidence type="ECO:0000256" key="4">
    <source>
        <dbReference type="ARBA" id="ARBA00022723"/>
    </source>
</evidence>
<reference evidence="11" key="1">
    <citation type="submission" date="2019-03" db="EMBL/GenBank/DDBJ databases">
        <title>Snf2 controls pulcherriminic acid biosynthesis and connects pigmentation and antifungal activity of the yeast Metschnikowia pulcherrima.</title>
        <authorList>
            <person name="Gore-Lloyd D."/>
            <person name="Sumann I."/>
            <person name="Brachmann A.O."/>
            <person name="Schneeberger K."/>
            <person name="Ortiz-Merino R.A."/>
            <person name="Moreno-Beltran M."/>
            <person name="Schlaefli M."/>
            <person name="Kirner P."/>
            <person name="Santos Kron A."/>
            <person name="Wolfe K.H."/>
            <person name="Piel J."/>
            <person name="Ahrens C.H."/>
            <person name="Henk D."/>
            <person name="Freimoser F.M."/>
        </authorList>
    </citation>
    <scope>NUCLEOTIDE SEQUENCE [LARGE SCALE GENOMIC DNA]</scope>
    <source>
        <strain evidence="11">APC 1.2</strain>
    </source>
</reference>
<evidence type="ECO:0000256" key="8">
    <source>
        <dbReference type="SAM" id="Phobius"/>
    </source>
</evidence>
<evidence type="ECO:0000259" key="9">
    <source>
        <dbReference type="PROSITE" id="PS50255"/>
    </source>
</evidence>
<dbReference type="InterPro" id="IPR036400">
    <property type="entry name" value="Cyt_B5-like_heme/steroid_sf"/>
</dbReference>
<dbReference type="Gene3D" id="3.10.120.10">
    <property type="entry name" value="Cytochrome b5-like heme/steroid binding domain"/>
    <property type="match status" value="1"/>
</dbReference>
<evidence type="ECO:0000256" key="7">
    <source>
        <dbReference type="ARBA" id="ARBA00038168"/>
    </source>
</evidence>
<sequence length="149" mass="16873">MDASPEEPLREYTLCEVRQHDLPDNLWMIIYNKVYDLTNFSTSHPGGAEVLFDCGGVDATEAFEDVGHSKIACDMLEPYLIGSIPLNDAKEYKTAELEEVKAKPRKKVRRKCKDAKKHDKSITILVVLAVLACIIIICIQKLKWTHIIT</sequence>
<dbReference type="InterPro" id="IPR050668">
    <property type="entry name" value="Cytochrome_b5"/>
</dbReference>
<feature type="domain" description="Cytochrome b5 heme-binding" evidence="9">
    <location>
        <begin position="9"/>
        <end position="85"/>
    </location>
</feature>
<dbReference type="Proteomes" id="UP000292447">
    <property type="component" value="Chromosome VII"/>
</dbReference>
<comment type="subcellular location">
    <subcellularLocation>
        <location evidence="1">Membrane</location>
    </subcellularLocation>
</comment>
<proteinExistence type="inferred from homology"/>
<keyword evidence="8" id="KW-1133">Transmembrane helix</keyword>
<dbReference type="GO" id="GO:0046872">
    <property type="term" value="F:metal ion binding"/>
    <property type="evidence" value="ECO:0007669"/>
    <property type="project" value="UniProtKB-KW"/>
</dbReference>
<evidence type="ECO:0000313" key="10">
    <source>
        <dbReference type="EMBL" id="QBM91126.1"/>
    </source>
</evidence>
<evidence type="ECO:0000256" key="2">
    <source>
        <dbReference type="ARBA" id="ARBA00022617"/>
    </source>
</evidence>
<keyword evidence="4" id="KW-0479">Metal-binding</keyword>
<dbReference type="PANTHER" id="PTHR19359">
    <property type="entry name" value="CYTOCHROME B5"/>
    <property type="match status" value="1"/>
</dbReference>
<keyword evidence="2" id="KW-0349">Heme</keyword>
<protein>
    <submittedName>
        <fullName evidence="10">Cytochrome b5-like Heme/Steroid binding domain-containing protein</fullName>
    </submittedName>
</protein>
<name>A0A4P6XWV9_9ASCO</name>
<dbReference type="InterPro" id="IPR001199">
    <property type="entry name" value="Cyt_B5-like_heme/steroid-bd"/>
</dbReference>
<evidence type="ECO:0000256" key="3">
    <source>
        <dbReference type="ARBA" id="ARBA00022692"/>
    </source>
</evidence>
<feature type="transmembrane region" description="Helical" evidence="8">
    <location>
        <begin position="121"/>
        <end position="139"/>
    </location>
</feature>
<dbReference type="GO" id="GO:0016020">
    <property type="term" value="C:membrane"/>
    <property type="evidence" value="ECO:0007669"/>
    <property type="project" value="UniProtKB-SubCell"/>
</dbReference>
<dbReference type="PANTHER" id="PTHR19359:SF95">
    <property type="entry name" value="CYTOCHROME B5 TYPE B"/>
    <property type="match status" value="1"/>
</dbReference>
<evidence type="ECO:0000313" key="11">
    <source>
        <dbReference type="Proteomes" id="UP000292447"/>
    </source>
</evidence>
<dbReference type="EMBL" id="CP034462">
    <property type="protein sequence ID" value="QBM91126.1"/>
    <property type="molecule type" value="Genomic_DNA"/>
</dbReference>
<keyword evidence="5" id="KW-0408">Iron</keyword>
<dbReference type="STRING" id="2163413.A0A4P6XWV9"/>
<evidence type="ECO:0000256" key="1">
    <source>
        <dbReference type="ARBA" id="ARBA00004370"/>
    </source>
</evidence>
<dbReference type="PROSITE" id="PS50255">
    <property type="entry name" value="CYTOCHROME_B5_2"/>
    <property type="match status" value="1"/>
</dbReference>
<evidence type="ECO:0000256" key="5">
    <source>
        <dbReference type="ARBA" id="ARBA00023004"/>
    </source>
</evidence>
<keyword evidence="3 8" id="KW-0812">Transmembrane</keyword>
<organism evidence="10 11">
    <name type="scientific">Metschnikowia aff. pulcherrima</name>
    <dbReference type="NCBI Taxonomy" id="2163413"/>
    <lineage>
        <taxon>Eukaryota</taxon>
        <taxon>Fungi</taxon>
        <taxon>Dikarya</taxon>
        <taxon>Ascomycota</taxon>
        <taxon>Saccharomycotina</taxon>
        <taxon>Pichiomycetes</taxon>
        <taxon>Metschnikowiaceae</taxon>
        <taxon>Metschnikowia</taxon>
    </lineage>
</organism>
<dbReference type="PRINTS" id="PR00363">
    <property type="entry name" value="CYTOCHROMEB5"/>
</dbReference>
<dbReference type="SUPFAM" id="SSF55856">
    <property type="entry name" value="Cytochrome b5-like heme/steroid binding domain"/>
    <property type="match status" value="1"/>
</dbReference>
<dbReference type="SMART" id="SM01117">
    <property type="entry name" value="Cyt-b5"/>
    <property type="match status" value="1"/>
</dbReference>
<dbReference type="GO" id="GO:0020037">
    <property type="term" value="F:heme binding"/>
    <property type="evidence" value="ECO:0007669"/>
    <property type="project" value="TreeGrafter"/>
</dbReference>
<accession>A0A4P6XWV9</accession>
<gene>
    <name evidence="10" type="primary">MPUL0G01690</name>
    <name evidence="10" type="ORF">METSCH_G01690</name>
</gene>
<evidence type="ECO:0000256" key="6">
    <source>
        <dbReference type="ARBA" id="ARBA00023136"/>
    </source>
</evidence>
<comment type="similarity">
    <text evidence="7">Belongs to the cytochrome b5 family.</text>
</comment>
<dbReference type="FunFam" id="3.10.120.10:FF:000002">
    <property type="entry name" value="Cytochrome b5 type B"/>
    <property type="match status" value="1"/>
</dbReference>
<dbReference type="AlphaFoldDB" id="A0A4P6XWV9"/>
<dbReference type="Pfam" id="PF00173">
    <property type="entry name" value="Cyt-b5"/>
    <property type="match status" value="1"/>
</dbReference>